<dbReference type="SUPFAM" id="SSF52540">
    <property type="entry name" value="P-loop containing nucleoside triphosphate hydrolases"/>
    <property type="match status" value="1"/>
</dbReference>
<comment type="caution">
    <text evidence="3">The sequence shown here is derived from an EMBL/GenBank/DDBJ whole genome shotgun (WGS) entry which is preliminary data.</text>
</comment>
<proteinExistence type="predicted"/>
<evidence type="ECO:0000259" key="2">
    <source>
        <dbReference type="Pfam" id="PF13166"/>
    </source>
</evidence>
<feature type="coiled-coil region" evidence="1">
    <location>
        <begin position="287"/>
        <end position="314"/>
    </location>
</feature>
<dbReference type="Pfam" id="PF13166">
    <property type="entry name" value="AAA_13"/>
    <property type="match status" value="1"/>
</dbReference>
<dbReference type="PANTHER" id="PTHR32182">
    <property type="entry name" value="DNA REPLICATION AND REPAIR PROTEIN RECF"/>
    <property type="match status" value="1"/>
</dbReference>
<organism evidence="3 4">
    <name type="scientific">Pedobacter jamesrossensis</name>
    <dbReference type="NCBI Taxonomy" id="1908238"/>
    <lineage>
        <taxon>Bacteria</taxon>
        <taxon>Pseudomonadati</taxon>
        <taxon>Bacteroidota</taxon>
        <taxon>Sphingobacteriia</taxon>
        <taxon>Sphingobacteriales</taxon>
        <taxon>Sphingobacteriaceae</taxon>
        <taxon>Pedobacter</taxon>
    </lineage>
</organism>
<evidence type="ECO:0000256" key="1">
    <source>
        <dbReference type="SAM" id="Coils"/>
    </source>
</evidence>
<keyword evidence="1" id="KW-0175">Coiled coil</keyword>
<name>A0ABV8NKA2_9SPHI</name>
<dbReference type="PANTHER" id="PTHR32182:SF22">
    <property type="entry name" value="ATP-DEPENDENT ENDONUCLEASE, OLD FAMILY-RELATED"/>
    <property type="match status" value="1"/>
</dbReference>
<dbReference type="InterPro" id="IPR026866">
    <property type="entry name" value="CR006_AAA"/>
</dbReference>
<keyword evidence="4" id="KW-1185">Reference proteome</keyword>
<dbReference type="EMBL" id="JBHSBY010000083">
    <property type="protein sequence ID" value="MFC4196904.1"/>
    <property type="molecule type" value="Genomic_DNA"/>
</dbReference>
<dbReference type="Proteomes" id="UP001595792">
    <property type="component" value="Unassembled WGS sequence"/>
</dbReference>
<evidence type="ECO:0000313" key="4">
    <source>
        <dbReference type="Proteomes" id="UP001595792"/>
    </source>
</evidence>
<accession>A0ABV8NKA2</accession>
<dbReference type="Gene3D" id="3.40.50.300">
    <property type="entry name" value="P-loop containing nucleotide triphosphate hydrolases"/>
    <property type="match status" value="2"/>
</dbReference>
<dbReference type="InterPro" id="IPR027417">
    <property type="entry name" value="P-loop_NTPase"/>
</dbReference>
<sequence>MIETITIKNVATYDNVGVQVTGLKKINFIYGSNGCGKTTISNFIFDNAELKYSNCSIVWKNTIPINTLIYNKEFRERNFGKGKLNGVFTLGEATAEQIKTIEDKTEELKLIKADGLKKRETQTSQIDKKDTLENNFKELVWTKIYKRYEPIFKDAFVGTLQKESFKGKLLQEFSSNTTALDTFENLKEKAKTIFGEVPHTIPPINSISFDKIIEIENKEIWKKIIVGKADVDIAKLIQKLNLNDWVNQGREFIQGDKTCPFCQEKTITEDFKKQLENFFDETYLNDIKSIKELKQEYNSQVENLINELNSVEIGQKDFKNTKLNVDRFSAYLKTLISQNTTNSELLNNKVKEPSRSVELITLREQLDLLAELITNANTEIKAHNDIVANFNTEKNNLIKAIWKLIIEEFKTEITKFNTDKNGFQVGITALQTQIDLKLAQHKALDIEIKNLSKNVTSIQPTINEINRLLKSYGFLNFEIVPTTEEGFYQIQREDGTIAETTLSEGEITFITFLYFLQLAKGGVSEDTVNDERILVIDDPISSLDSNVLFVVSTLIKEIIKDIKLDVGNIKQLILLTHNVYFHKEVSFIDGRTKNCNNTNFWILRKNDKITTLQSFLIENPIQSSYELLWKELKSGGLNSSLTIQNIMRRIIENYFKLLGKYGDDDLIQKFTTKEEQEICRSLICWINDGSHSINDDLYVELQDRTIETYKNVFKNIFLLTNHEGHYNMMMNISEIAH</sequence>
<protein>
    <submittedName>
        <fullName evidence="3">AAA family ATPase</fullName>
    </submittedName>
</protein>
<feature type="domain" description="Protein CR006 P-loop" evidence="2">
    <location>
        <begin position="9"/>
        <end position="717"/>
    </location>
</feature>
<gene>
    <name evidence="3" type="ORF">ACFOUY_09360</name>
</gene>
<evidence type="ECO:0000313" key="3">
    <source>
        <dbReference type="EMBL" id="MFC4196904.1"/>
    </source>
</evidence>
<dbReference type="RefSeq" id="WP_378960244.1">
    <property type="nucleotide sequence ID" value="NZ_JBHRXC010000016.1"/>
</dbReference>
<reference evidence="4" key="1">
    <citation type="journal article" date="2019" name="Int. J. Syst. Evol. Microbiol.">
        <title>The Global Catalogue of Microorganisms (GCM) 10K type strain sequencing project: providing services to taxonomists for standard genome sequencing and annotation.</title>
        <authorList>
            <consortium name="The Broad Institute Genomics Platform"/>
            <consortium name="The Broad Institute Genome Sequencing Center for Infectious Disease"/>
            <person name="Wu L."/>
            <person name="Ma J."/>
        </authorList>
    </citation>
    <scope>NUCLEOTIDE SEQUENCE [LARGE SCALE GENOMIC DNA]</scope>
    <source>
        <strain evidence="4">CCM 8689</strain>
    </source>
</reference>